<protein>
    <submittedName>
        <fullName evidence="1">Uncharacterized protein</fullName>
    </submittedName>
</protein>
<reference evidence="1 2" key="1">
    <citation type="submission" date="2024-06" db="EMBL/GenBank/DDBJ databases">
        <title>A chromosome level genome sequence of Diviner's sage (Salvia divinorum).</title>
        <authorList>
            <person name="Ford S.A."/>
            <person name="Ro D.-K."/>
            <person name="Ness R.W."/>
            <person name="Phillips M.A."/>
        </authorList>
    </citation>
    <scope>NUCLEOTIDE SEQUENCE [LARGE SCALE GENOMIC DNA]</scope>
    <source>
        <strain evidence="1">SAF-2024a</strain>
        <tissue evidence="1">Leaf</tissue>
    </source>
</reference>
<name>A0ABD1G469_SALDI</name>
<evidence type="ECO:0000313" key="2">
    <source>
        <dbReference type="Proteomes" id="UP001567538"/>
    </source>
</evidence>
<dbReference type="Proteomes" id="UP001567538">
    <property type="component" value="Unassembled WGS sequence"/>
</dbReference>
<evidence type="ECO:0000313" key="1">
    <source>
        <dbReference type="EMBL" id="KAL1537923.1"/>
    </source>
</evidence>
<dbReference type="EMBL" id="JBEAFC010000010">
    <property type="protein sequence ID" value="KAL1537923.1"/>
    <property type="molecule type" value="Genomic_DNA"/>
</dbReference>
<keyword evidence="2" id="KW-1185">Reference proteome</keyword>
<organism evidence="1 2">
    <name type="scientific">Salvia divinorum</name>
    <name type="common">Maria pastora</name>
    <name type="synonym">Diviner's sage</name>
    <dbReference type="NCBI Taxonomy" id="28513"/>
    <lineage>
        <taxon>Eukaryota</taxon>
        <taxon>Viridiplantae</taxon>
        <taxon>Streptophyta</taxon>
        <taxon>Embryophyta</taxon>
        <taxon>Tracheophyta</taxon>
        <taxon>Spermatophyta</taxon>
        <taxon>Magnoliopsida</taxon>
        <taxon>eudicotyledons</taxon>
        <taxon>Gunneridae</taxon>
        <taxon>Pentapetalae</taxon>
        <taxon>asterids</taxon>
        <taxon>lamiids</taxon>
        <taxon>Lamiales</taxon>
        <taxon>Lamiaceae</taxon>
        <taxon>Nepetoideae</taxon>
        <taxon>Mentheae</taxon>
        <taxon>Salviinae</taxon>
        <taxon>Salvia</taxon>
        <taxon>Salvia subgen. Calosphace</taxon>
    </lineage>
</organism>
<proteinExistence type="predicted"/>
<sequence>MDRRTAAARRPPCLCSDSSCIRASSSHRQPPAAALQVLNSASYPRARSASVAVGPAFSKLVSQLPPSQTFGVTLGVCGLLI</sequence>
<accession>A0ABD1G469</accession>
<comment type="caution">
    <text evidence="1">The sequence shown here is derived from an EMBL/GenBank/DDBJ whole genome shotgun (WGS) entry which is preliminary data.</text>
</comment>
<dbReference type="AlphaFoldDB" id="A0ABD1G469"/>
<gene>
    <name evidence="1" type="ORF">AAHA92_26723</name>
</gene>